<sequence length="114" mass="12581">MKLSNFPGFPMVLLILQLKASLVDSMDCSKAGEKNQHAGCGKYVEQKTIPGHTDAPYWTIDVIPPPWYQDTYDCKQSKGYTIEACCSVSPRFIFSTSRTSGLCVKPDGSALKLK</sequence>
<accession>A0A0L0VL63</accession>
<comment type="caution">
    <text evidence="2">The sequence shown here is derived from an EMBL/GenBank/DDBJ whole genome shotgun (WGS) entry which is preliminary data.</text>
</comment>
<proteinExistence type="predicted"/>
<keyword evidence="3" id="KW-1185">Reference proteome</keyword>
<keyword evidence="1" id="KW-0732">Signal</keyword>
<protein>
    <recommendedName>
        <fullName evidence="4">Secreted protein</fullName>
    </recommendedName>
</protein>
<dbReference type="Proteomes" id="UP000054564">
    <property type="component" value="Unassembled WGS sequence"/>
</dbReference>
<name>A0A0L0VL63_9BASI</name>
<feature type="chain" id="PRO_5005550499" description="Secreted protein" evidence="1">
    <location>
        <begin position="26"/>
        <end position="114"/>
    </location>
</feature>
<feature type="signal peptide" evidence="1">
    <location>
        <begin position="1"/>
        <end position="25"/>
    </location>
</feature>
<organism evidence="2 3">
    <name type="scientific">Puccinia striiformis f. sp. tritici PST-78</name>
    <dbReference type="NCBI Taxonomy" id="1165861"/>
    <lineage>
        <taxon>Eukaryota</taxon>
        <taxon>Fungi</taxon>
        <taxon>Dikarya</taxon>
        <taxon>Basidiomycota</taxon>
        <taxon>Pucciniomycotina</taxon>
        <taxon>Pucciniomycetes</taxon>
        <taxon>Pucciniales</taxon>
        <taxon>Pucciniaceae</taxon>
        <taxon>Puccinia</taxon>
    </lineage>
</organism>
<dbReference type="OrthoDB" id="2507904at2759"/>
<evidence type="ECO:0000313" key="2">
    <source>
        <dbReference type="EMBL" id="KNF00009.1"/>
    </source>
</evidence>
<evidence type="ECO:0000313" key="3">
    <source>
        <dbReference type="Proteomes" id="UP000054564"/>
    </source>
</evidence>
<reference evidence="3" key="1">
    <citation type="submission" date="2014-03" db="EMBL/GenBank/DDBJ databases">
        <title>The Genome Sequence of Puccinia striiformis f. sp. tritici PST-78.</title>
        <authorList>
            <consortium name="The Broad Institute Genome Sequencing Platform"/>
            <person name="Cuomo C."/>
            <person name="Hulbert S."/>
            <person name="Chen X."/>
            <person name="Walker B."/>
            <person name="Young S.K."/>
            <person name="Zeng Q."/>
            <person name="Gargeya S."/>
            <person name="Fitzgerald M."/>
            <person name="Haas B."/>
            <person name="Abouelleil A."/>
            <person name="Alvarado L."/>
            <person name="Arachchi H.M."/>
            <person name="Berlin A.M."/>
            <person name="Chapman S.B."/>
            <person name="Goldberg J."/>
            <person name="Griggs A."/>
            <person name="Gujja S."/>
            <person name="Hansen M."/>
            <person name="Howarth C."/>
            <person name="Imamovic A."/>
            <person name="Larimer J."/>
            <person name="McCowan C."/>
            <person name="Montmayeur A."/>
            <person name="Murphy C."/>
            <person name="Neiman D."/>
            <person name="Pearson M."/>
            <person name="Priest M."/>
            <person name="Roberts A."/>
            <person name="Saif S."/>
            <person name="Shea T."/>
            <person name="Sisk P."/>
            <person name="Sykes S."/>
            <person name="Wortman J."/>
            <person name="Nusbaum C."/>
            <person name="Birren B."/>
        </authorList>
    </citation>
    <scope>NUCLEOTIDE SEQUENCE [LARGE SCALE GENOMIC DNA]</scope>
    <source>
        <strain evidence="3">race PST-78</strain>
    </source>
</reference>
<evidence type="ECO:0000256" key="1">
    <source>
        <dbReference type="SAM" id="SignalP"/>
    </source>
</evidence>
<evidence type="ECO:0008006" key="4">
    <source>
        <dbReference type="Google" id="ProtNLM"/>
    </source>
</evidence>
<gene>
    <name evidence="2" type="ORF">PSTG_06864</name>
</gene>
<dbReference type="EMBL" id="AJIL01000041">
    <property type="protein sequence ID" value="KNF00009.1"/>
    <property type="molecule type" value="Genomic_DNA"/>
</dbReference>
<dbReference type="AlphaFoldDB" id="A0A0L0VL63"/>